<comment type="caution">
    <text evidence="6">The sequence shown here is derived from an EMBL/GenBank/DDBJ whole genome shotgun (WGS) entry which is preliminary data.</text>
</comment>
<dbReference type="InterPro" id="IPR050153">
    <property type="entry name" value="Metal_Ion_Import_ABC"/>
</dbReference>
<dbReference type="EMBL" id="MHJL01000034">
    <property type="protein sequence ID" value="OGY66850.1"/>
    <property type="molecule type" value="Genomic_DNA"/>
</dbReference>
<feature type="domain" description="ABC transporter" evidence="5">
    <location>
        <begin position="1"/>
        <end position="201"/>
    </location>
</feature>
<dbReference type="AlphaFoldDB" id="A0A1G1ZSW7"/>
<dbReference type="STRING" id="1798409.A3I24_04135"/>
<evidence type="ECO:0000256" key="1">
    <source>
        <dbReference type="ARBA" id="ARBA00005417"/>
    </source>
</evidence>
<dbReference type="PANTHER" id="PTHR42734">
    <property type="entry name" value="METAL TRANSPORT SYSTEM ATP-BINDING PROTEIN TM_0124-RELATED"/>
    <property type="match status" value="1"/>
</dbReference>
<dbReference type="Gene3D" id="3.40.50.300">
    <property type="entry name" value="P-loop containing nucleotide triphosphate hydrolases"/>
    <property type="match status" value="1"/>
</dbReference>
<sequence length="217" mass="24427">MSFDVNKGEVLAIIGPNGAGKTVLFHALIGLSRPTSGVINWKSNVKIGYVPQRFDIEVDLPLTTREFFYLKGGDVTDKKIKEFLDLVGIDHEALNKGISQLSVGQRQRVLVAWAVMNEPEILLFDEPTADIDIRGQQSIYHLLHKIQDQIGFAVILISHDLSVVYKYADQVLCLNSKRVCMGPPREVLSAEQLLELYGGEQTFYKHLEKSFHEDHHA</sequence>
<evidence type="ECO:0000313" key="7">
    <source>
        <dbReference type="Proteomes" id="UP000177690"/>
    </source>
</evidence>
<comment type="similarity">
    <text evidence="1">Belongs to the ABC transporter superfamily.</text>
</comment>
<dbReference type="PANTHER" id="PTHR42734:SF17">
    <property type="entry name" value="METAL TRANSPORT SYSTEM ATP-BINDING PROTEIN TM_0124-RELATED"/>
    <property type="match status" value="1"/>
</dbReference>
<accession>A0A1G1ZSW7</accession>
<evidence type="ECO:0000256" key="3">
    <source>
        <dbReference type="ARBA" id="ARBA00022741"/>
    </source>
</evidence>
<evidence type="ECO:0000256" key="4">
    <source>
        <dbReference type="ARBA" id="ARBA00022840"/>
    </source>
</evidence>
<protein>
    <recommendedName>
        <fullName evidence="5">ABC transporter domain-containing protein</fullName>
    </recommendedName>
</protein>
<dbReference type="InterPro" id="IPR003439">
    <property type="entry name" value="ABC_transporter-like_ATP-bd"/>
</dbReference>
<dbReference type="SMART" id="SM00382">
    <property type="entry name" value="AAA"/>
    <property type="match status" value="1"/>
</dbReference>
<keyword evidence="4" id="KW-0067">ATP-binding</keyword>
<dbReference type="Pfam" id="PF00005">
    <property type="entry name" value="ABC_tran"/>
    <property type="match status" value="1"/>
</dbReference>
<dbReference type="InterPro" id="IPR027417">
    <property type="entry name" value="P-loop_NTPase"/>
</dbReference>
<dbReference type="GO" id="GO:0005524">
    <property type="term" value="F:ATP binding"/>
    <property type="evidence" value="ECO:0007669"/>
    <property type="project" value="UniProtKB-KW"/>
</dbReference>
<evidence type="ECO:0000313" key="6">
    <source>
        <dbReference type="EMBL" id="OGY66850.1"/>
    </source>
</evidence>
<name>A0A1G1ZSW7_9BACT</name>
<keyword evidence="2" id="KW-0813">Transport</keyword>
<gene>
    <name evidence="6" type="ORF">A3I24_04135</name>
</gene>
<dbReference type="PROSITE" id="PS50893">
    <property type="entry name" value="ABC_TRANSPORTER_2"/>
    <property type="match status" value="1"/>
</dbReference>
<evidence type="ECO:0000259" key="5">
    <source>
        <dbReference type="PROSITE" id="PS50893"/>
    </source>
</evidence>
<reference evidence="6 7" key="1">
    <citation type="journal article" date="2016" name="Nat. Commun.">
        <title>Thousands of microbial genomes shed light on interconnected biogeochemical processes in an aquifer system.</title>
        <authorList>
            <person name="Anantharaman K."/>
            <person name="Brown C.T."/>
            <person name="Hug L.A."/>
            <person name="Sharon I."/>
            <person name="Castelle C.J."/>
            <person name="Probst A.J."/>
            <person name="Thomas B.C."/>
            <person name="Singh A."/>
            <person name="Wilkins M.J."/>
            <person name="Karaoz U."/>
            <person name="Brodie E.L."/>
            <person name="Williams K.H."/>
            <person name="Hubbard S.S."/>
            <person name="Banfield J.F."/>
        </authorList>
    </citation>
    <scope>NUCLEOTIDE SEQUENCE [LARGE SCALE GENOMIC DNA]</scope>
</reference>
<dbReference type="Proteomes" id="UP000177690">
    <property type="component" value="Unassembled WGS sequence"/>
</dbReference>
<dbReference type="InterPro" id="IPR003593">
    <property type="entry name" value="AAA+_ATPase"/>
</dbReference>
<organism evidence="6 7">
    <name type="scientific">Candidatus Harrisonbacteria bacterium RIFCSPLOWO2_02_FULL_41_13b</name>
    <dbReference type="NCBI Taxonomy" id="1798409"/>
    <lineage>
        <taxon>Bacteria</taxon>
        <taxon>Candidatus Harrisoniibacteriota</taxon>
    </lineage>
</organism>
<dbReference type="SUPFAM" id="SSF52540">
    <property type="entry name" value="P-loop containing nucleoside triphosphate hydrolases"/>
    <property type="match status" value="1"/>
</dbReference>
<proteinExistence type="inferred from homology"/>
<keyword evidence="3" id="KW-0547">Nucleotide-binding</keyword>
<evidence type="ECO:0000256" key="2">
    <source>
        <dbReference type="ARBA" id="ARBA00022448"/>
    </source>
</evidence>
<dbReference type="GO" id="GO:0016887">
    <property type="term" value="F:ATP hydrolysis activity"/>
    <property type="evidence" value="ECO:0007669"/>
    <property type="project" value="InterPro"/>
</dbReference>